<comment type="caution">
    <text evidence="4">The sequence shown here is derived from an EMBL/GenBank/DDBJ whole genome shotgun (WGS) entry which is preliminary data.</text>
</comment>
<keyword evidence="5" id="KW-1185">Reference proteome</keyword>
<dbReference type="OrthoDB" id="2014201at2759"/>
<dbReference type="Proteomes" id="UP000324897">
    <property type="component" value="Unassembled WGS sequence"/>
</dbReference>
<evidence type="ECO:0000256" key="2">
    <source>
        <dbReference type="ARBA" id="ARBA00023211"/>
    </source>
</evidence>
<evidence type="ECO:0000256" key="3">
    <source>
        <dbReference type="RuleBase" id="RU362027"/>
    </source>
</evidence>
<dbReference type="InterPro" id="IPR050587">
    <property type="entry name" value="GNT1/Glycosyltrans_8"/>
</dbReference>
<sequence>MKFVEYERMVYLDAGIHVLENIDELFELDKGHFYAAKLGLPYSNTGMFVHEPSMVTAAALLDAHRVTPPTSFLEEQDFMNMFFKDQYKPIPLDHNLVQAMLLGHTEDQQLEKSVLPWEEKLTRFGRWLTAKVAVLARQNPSAMATLAASSAAVGVITSAANPAICFGFYTVFLAGTATITISLRGM</sequence>
<dbReference type="EC" id="2.4.1.-" evidence="3"/>
<proteinExistence type="inferred from homology"/>
<dbReference type="PANTHER" id="PTHR11183">
    <property type="entry name" value="GLYCOGENIN SUBFAMILY MEMBER"/>
    <property type="match status" value="1"/>
</dbReference>
<dbReference type="EMBL" id="RWGY01000005">
    <property type="protein sequence ID" value="TVU43066.1"/>
    <property type="molecule type" value="Genomic_DNA"/>
</dbReference>
<evidence type="ECO:0000256" key="1">
    <source>
        <dbReference type="ARBA" id="ARBA00022676"/>
    </source>
</evidence>
<name>A0A5J9W548_9POAL</name>
<protein>
    <recommendedName>
        <fullName evidence="3">Hexosyltransferase</fullName>
        <ecNumber evidence="3">2.4.1.-</ecNumber>
    </recommendedName>
</protein>
<organism evidence="4 5">
    <name type="scientific">Eragrostis curvula</name>
    <name type="common">weeping love grass</name>
    <dbReference type="NCBI Taxonomy" id="38414"/>
    <lineage>
        <taxon>Eukaryota</taxon>
        <taxon>Viridiplantae</taxon>
        <taxon>Streptophyta</taxon>
        <taxon>Embryophyta</taxon>
        <taxon>Tracheophyta</taxon>
        <taxon>Spermatophyta</taxon>
        <taxon>Magnoliopsida</taxon>
        <taxon>Liliopsida</taxon>
        <taxon>Poales</taxon>
        <taxon>Poaceae</taxon>
        <taxon>PACMAD clade</taxon>
        <taxon>Chloridoideae</taxon>
        <taxon>Eragrostideae</taxon>
        <taxon>Eragrostidinae</taxon>
        <taxon>Eragrostis</taxon>
    </lineage>
</organism>
<dbReference type="AlphaFoldDB" id="A0A5J9W548"/>
<keyword evidence="1" id="KW-0808">Transferase</keyword>
<feature type="non-terminal residue" evidence="4">
    <location>
        <position position="1"/>
    </location>
</feature>
<dbReference type="InterPro" id="IPR029044">
    <property type="entry name" value="Nucleotide-diphossugar_trans"/>
</dbReference>
<dbReference type="Gramene" id="TVU43066">
    <property type="protein sequence ID" value="TVU43066"/>
    <property type="gene ID" value="EJB05_09502"/>
</dbReference>
<comment type="similarity">
    <text evidence="3">Belongs to the glycosyltransferase 8 family.</text>
</comment>
<evidence type="ECO:0000313" key="5">
    <source>
        <dbReference type="Proteomes" id="UP000324897"/>
    </source>
</evidence>
<dbReference type="SUPFAM" id="SSF53448">
    <property type="entry name" value="Nucleotide-diphospho-sugar transferases"/>
    <property type="match status" value="1"/>
</dbReference>
<dbReference type="InterPro" id="IPR002495">
    <property type="entry name" value="Glyco_trans_8"/>
</dbReference>
<reference evidence="4 5" key="1">
    <citation type="journal article" date="2019" name="Sci. Rep.">
        <title>A high-quality genome of Eragrostis curvula grass provides insights into Poaceae evolution and supports new strategies to enhance forage quality.</title>
        <authorList>
            <person name="Carballo J."/>
            <person name="Santos B.A.C.M."/>
            <person name="Zappacosta D."/>
            <person name="Garbus I."/>
            <person name="Selva J.P."/>
            <person name="Gallo C.A."/>
            <person name="Diaz A."/>
            <person name="Albertini E."/>
            <person name="Caccamo M."/>
            <person name="Echenique V."/>
        </authorList>
    </citation>
    <scope>NUCLEOTIDE SEQUENCE [LARGE SCALE GENOMIC DNA]</scope>
    <source>
        <strain evidence="5">cv. Victoria</strain>
        <tissue evidence="4">Leaf</tissue>
    </source>
</reference>
<keyword evidence="2" id="KW-0464">Manganese</keyword>
<evidence type="ECO:0000313" key="4">
    <source>
        <dbReference type="EMBL" id="TVU43066.1"/>
    </source>
</evidence>
<keyword evidence="1" id="KW-0328">Glycosyltransferase</keyword>
<gene>
    <name evidence="4" type="ORF">EJB05_09502</name>
</gene>
<dbReference type="Gene3D" id="3.90.550.10">
    <property type="entry name" value="Spore Coat Polysaccharide Biosynthesis Protein SpsA, Chain A"/>
    <property type="match status" value="1"/>
</dbReference>
<dbReference type="Pfam" id="PF01501">
    <property type="entry name" value="Glyco_transf_8"/>
    <property type="match status" value="1"/>
</dbReference>
<accession>A0A5J9W548</accession>
<dbReference type="GO" id="GO:0016757">
    <property type="term" value="F:glycosyltransferase activity"/>
    <property type="evidence" value="ECO:0007669"/>
    <property type="project" value="UniProtKB-KW"/>
</dbReference>